<dbReference type="AlphaFoldDB" id="A0A061QW43"/>
<organism evidence="2">
    <name type="scientific">Tetraselmis sp. GSL018</name>
    <dbReference type="NCBI Taxonomy" id="582737"/>
    <lineage>
        <taxon>Eukaryota</taxon>
        <taxon>Viridiplantae</taxon>
        <taxon>Chlorophyta</taxon>
        <taxon>core chlorophytes</taxon>
        <taxon>Chlorodendrophyceae</taxon>
        <taxon>Chlorodendrales</taxon>
        <taxon>Chlorodendraceae</taxon>
        <taxon>Tetraselmis</taxon>
    </lineage>
</organism>
<evidence type="ECO:0000256" key="1">
    <source>
        <dbReference type="SAM" id="MobiDB-lite"/>
    </source>
</evidence>
<name>A0A061QW43_9CHLO</name>
<feature type="region of interest" description="Disordered" evidence="1">
    <location>
        <begin position="1"/>
        <end position="32"/>
    </location>
</feature>
<dbReference type="EMBL" id="GBEZ01024343">
    <property type="protein sequence ID" value="JAC62640.1"/>
    <property type="molecule type" value="Transcribed_RNA"/>
</dbReference>
<evidence type="ECO:0000313" key="2">
    <source>
        <dbReference type="EMBL" id="JAC62640.1"/>
    </source>
</evidence>
<accession>A0A061QW43</accession>
<reference evidence="2" key="1">
    <citation type="submission" date="2014-05" db="EMBL/GenBank/DDBJ databases">
        <title>The transcriptome of the halophilic microalga Tetraselmis sp. GSL018 isolated from the Great Salt Lake, Utah.</title>
        <authorList>
            <person name="Jinkerson R.E."/>
            <person name="D'Adamo S."/>
            <person name="Posewitz M.C."/>
        </authorList>
    </citation>
    <scope>NUCLEOTIDE SEQUENCE</scope>
    <source>
        <strain evidence="2">GSL018</strain>
    </source>
</reference>
<feature type="non-terminal residue" evidence="2">
    <location>
        <position position="1"/>
    </location>
</feature>
<gene>
    <name evidence="2" type="ORF">TSPGSL018_22762</name>
</gene>
<proteinExistence type="predicted"/>
<protein>
    <submittedName>
        <fullName evidence="2">Uncharacterized protein</fullName>
    </submittedName>
</protein>
<sequence>KAKEGLDLPSSSRPGKPVSCRAAPPFRSGDGYSEVAKDLRAREASMLLPH</sequence>